<name>A0A8H3X2T7_GIGMA</name>
<comment type="caution">
    <text evidence="1">The sequence shown here is derived from an EMBL/GenBank/DDBJ whole genome shotgun (WGS) entry which is preliminary data.</text>
</comment>
<keyword evidence="2" id="KW-1185">Reference proteome</keyword>
<protein>
    <submittedName>
        <fullName evidence="1">Uncharacterized protein</fullName>
    </submittedName>
</protein>
<dbReference type="Proteomes" id="UP000439903">
    <property type="component" value="Unassembled WGS sequence"/>
</dbReference>
<proteinExistence type="predicted"/>
<organism evidence="1 2">
    <name type="scientific">Gigaspora margarita</name>
    <dbReference type="NCBI Taxonomy" id="4874"/>
    <lineage>
        <taxon>Eukaryota</taxon>
        <taxon>Fungi</taxon>
        <taxon>Fungi incertae sedis</taxon>
        <taxon>Mucoromycota</taxon>
        <taxon>Glomeromycotina</taxon>
        <taxon>Glomeromycetes</taxon>
        <taxon>Diversisporales</taxon>
        <taxon>Gigasporaceae</taxon>
        <taxon>Gigaspora</taxon>
    </lineage>
</organism>
<accession>A0A8H3X2T7</accession>
<gene>
    <name evidence="1" type="ORF">F8M41_009542</name>
</gene>
<dbReference type="OrthoDB" id="10384457at2759"/>
<sequence length="111" mass="13232">MDDIPDEELKIRIIKFSEILPLTLQYFCLGHWLRKYVDIWLNHCNASLKKLSIYEIYNEKIFKALVEFCIRTKTLNYVGVGRYFNLDDNIKKELEAYVALAPSNPIDDFYF</sequence>
<reference evidence="1 2" key="1">
    <citation type="journal article" date="2019" name="Environ. Microbiol.">
        <title>At the nexus of three kingdoms: the genome of the mycorrhizal fungus Gigaspora margarita provides insights into plant, endobacterial and fungal interactions.</title>
        <authorList>
            <person name="Venice F."/>
            <person name="Ghignone S."/>
            <person name="Salvioli di Fossalunga A."/>
            <person name="Amselem J."/>
            <person name="Novero M."/>
            <person name="Xianan X."/>
            <person name="Sedzielewska Toro K."/>
            <person name="Morin E."/>
            <person name="Lipzen A."/>
            <person name="Grigoriev I.V."/>
            <person name="Henrissat B."/>
            <person name="Martin F.M."/>
            <person name="Bonfante P."/>
        </authorList>
    </citation>
    <scope>NUCLEOTIDE SEQUENCE [LARGE SCALE GENOMIC DNA]</scope>
    <source>
        <strain evidence="1 2">BEG34</strain>
    </source>
</reference>
<dbReference type="EMBL" id="WTPW01002032">
    <property type="protein sequence ID" value="KAF0400563.1"/>
    <property type="molecule type" value="Genomic_DNA"/>
</dbReference>
<evidence type="ECO:0000313" key="1">
    <source>
        <dbReference type="EMBL" id="KAF0400563.1"/>
    </source>
</evidence>
<evidence type="ECO:0000313" key="2">
    <source>
        <dbReference type="Proteomes" id="UP000439903"/>
    </source>
</evidence>
<dbReference type="AlphaFoldDB" id="A0A8H3X2T7"/>